<accession>A0ABV0CY84</accession>
<evidence type="ECO:0000313" key="2">
    <source>
        <dbReference type="EMBL" id="MEN7536782.1"/>
    </source>
</evidence>
<feature type="transmembrane region" description="Helical" evidence="1">
    <location>
        <begin position="352"/>
        <end position="380"/>
    </location>
</feature>
<feature type="transmembrane region" description="Helical" evidence="1">
    <location>
        <begin position="392"/>
        <end position="416"/>
    </location>
</feature>
<comment type="caution">
    <text evidence="2">The sequence shown here is derived from an EMBL/GenBank/DDBJ whole genome shotgun (WGS) entry which is preliminary data.</text>
</comment>
<keyword evidence="1" id="KW-1133">Transmembrane helix</keyword>
<feature type="transmembrane region" description="Helical" evidence="1">
    <location>
        <begin position="265"/>
        <end position="286"/>
    </location>
</feature>
<gene>
    <name evidence="2" type="ORF">ABDJ38_06320</name>
</gene>
<feature type="transmembrane region" description="Helical" evidence="1">
    <location>
        <begin position="175"/>
        <end position="202"/>
    </location>
</feature>
<feature type="transmembrane region" description="Helical" evidence="1">
    <location>
        <begin position="298"/>
        <end position="316"/>
    </location>
</feature>
<evidence type="ECO:0000256" key="1">
    <source>
        <dbReference type="SAM" id="Phobius"/>
    </source>
</evidence>
<sequence>MIGSFRSWLSRAQPAIFVLFAGMAGFCAYFSMYAFRKPFTAATFEHVAGWGFVLDYKIALVLAQVAGYALSKLIGVKVIAELAPERRALAILLLIGSSWLALVMFALVPAPWNVVFLFLNGLPLGLIWGLVFGFMEGRRVSEVLGAILCASFILSSGVVKSIGKALMLDYGVSEFWMPAATGAVFMPLLLVSVLGLAALPAPDAADEAERVARRPMMAAQRRAFLRAHWPLLVPLVASYVLLTAFRDLRDNFAAEIWQALGYGEASSVFTASEAPVAIISLVALALLVRVHDNTKAMAWMHVAVGLGFAVLGLSTLAFQQGLLSPIAWMVASGAGLYLAYTPFNAMLFDRLIAWSGTVATAGFLIYVADASGYVGSVALLLLRNFAGLDLPWLTFFIGSAYVTSLVGVVLVGIAGAQFIRTSLAGQGADRHGFGRVASPARS</sequence>
<keyword evidence="1" id="KW-0472">Membrane</keyword>
<feature type="transmembrane region" description="Helical" evidence="1">
    <location>
        <begin position="322"/>
        <end position="340"/>
    </location>
</feature>
<feature type="transmembrane region" description="Helical" evidence="1">
    <location>
        <begin position="143"/>
        <end position="163"/>
    </location>
</feature>
<reference evidence="2 3" key="1">
    <citation type="submission" date="2024-05" db="EMBL/GenBank/DDBJ databases">
        <authorList>
            <person name="Park S."/>
        </authorList>
    </citation>
    <scope>NUCLEOTIDE SEQUENCE [LARGE SCALE GENOMIC DNA]</scope>
    <source>
        <strain evidence="2 3">DGU5</strain>
    </source>
</reference>
<protein>
    <submittedName>
        <fullName evidence="2">DUF5690 family protein</fullName>
    </submittedName>
</protein>
<dbReference type="Proteomes" id="UP001484535">
    <property type="component" value="Unassembled WGS sequence"/>
</dbReference>
<feature type="transmembrane region" description="Helical" evidence="1">
    <location>
        <begin position="223"/>
        <end position="245"/>
    </location>
</feature>
<dbReference type="RefSeq" id="WP_346784232.1">
    <property type="nucleotide sequence ID" value="NZ_JBDLBR010000002.1"/>
</dbReference>
<dbReference type="Pfam" id="PF18943">
    <property type="entry name" value="DUF5690"/>
    <property type="match status" value="1"/>
</dbReference>
<evidence type="ECO:0000313" key="3">
    <source>
        <dbReference type="Proteomes" id="UP001484535"/>
    </source>
</evidence>
<keyword evidence="1" id="KW-0812">Transmembrane</keyword>
<feature type="transmembrane region" description="Helical" evidence="1">
    <location>
        <begin position="89"/>
        <end position="108"/>
    </location>
</feature>
<keyword evidence="3" id="KW-1185">Reference proteome</keyword>
<feature type="transmembrane region" description="Helical" evidence="1">
    <location>
        <begin position="12"/>
        <end position="35"/>
    </location>
</feature>
<name>A0ABV0CY84_9SPHN</name>
<dbReference type="EMBL" id="JBDLBR010000002">
    <property type="protein sequence ID" value="MEN7536782.1"/>
    <property type="molecule type" value="Genomic_DNA"/>
</dbReference>
<feature type="transmembrane region" description="Helical" evidence="1">
    <location>
        <begin position="114"/>
        <end position="134"/>
    </location>
</feature>
<dbReference type="InterPro" id="IPR043745">
    <property type="entry name" value="DUF5690"/>
</dbReference>
<feature type="transmembrane region" description="Helical" evidence="1">
    <location>
        <begin position="47"/>
        <end position="69"/>
    </location>
</feature>
<organism evidence="2 3">
    <name type="scientific">Aurantiacibacter flavus</name>
    <dbReference type="NCBI Taxonomy" id="3145232"/>
    <lineage>
        <taxon>Bacteria</taxon>
        <taxon>Pseudomonadati</taxon>
        <taxon>Pseudomonadota</taxon>
        <taxon>Alphaproteobacteria</taxon>
        <taxon>Sphingomonadales</taxon>
        <taxon>Erythrobacteraceae</taxon>
        <taxon>Aurantiacibacter</taxon>
    </lineage>
</organism>
<proteinExistence type="predicted"/>